<evidence type="ECO:0000256" key="5">
    <source>
        <dbReference type="ARBA" id="ARBA00022536"/>
    </source>
</evidence>
<feature type="domain" description="EGF-like" evidence="14">
    <location>
        <begin position="3363"/>
        <end position="3402"/>
    </location>
</feature>
<feature type="domain" description="Ig-like" evidence="15">
    <location>
        <begin position="913"/>
        <end position="1002"/>
    </location>
</feature>
<dbReference type="InterPro" id="IPR000884">
    <property type="entry name" value="TSP1_rpt"/>
</dbReference>
<feature type="domain" description="Ig-like" evidence="15">
    <location>
        <begin position="2045"/>
        <end position="2131"/>
    </location>
</feature>
<dbReference type="InterPro" id="IPR009030">
    <property type="entry name" value="Growth_fac_rcpt_cys_sf"/>
</dbReference>
<feature type="domain" description="Ig-like" evidence="15">
    <location>
        <begin position="2235"/>
        <end position="2324"/>
    </location>
</feature>
<feature type="domain" description="EGF-like" evidence="14">
    <location>
        <begin position="3488"/>
        <end position="3527"/>
    </location>
</feature>
<evidence type="ECO:0000259" key="14">
    <source>
        <dbReference type="PROSITE" id="PS50026"/>
    </source>
</evidence>
<dbReference type="SMART" id="SM00409">
    <property type="entry name" value="IG"/>
    <property type="match status" value="26"/>
</dbReference>
<dbReference type="Pfam" id="PF07645">
    <property type="entry name" value="EGF_CA"/>
    <property type="match status" value="7"/>
</dbReference>
<feature type="domain" description="Ig-like" evidence="15">
    <location>
        <begin position="2419"/>
        <end position="2492"/>
    </location>
</feature>
<feature type="domain" description="Ig-like" evidence="15">
    <location>
        <begin position="1193"/>
        <end position="1280"/>
    </location>
</feature>
<evidence type="ECO:0000256" key="4">
    <source>
        <dbReference type="ARBA" id="ARBA00022525"/>
    </source>
</evidence>
<evidence type="ECO:0000256" key="10">
    <source>
        <dbReference type="ARBA" id="ARBA00023180"/>
    </source>
</evidence>
<protein>
    <submittedName>
        <fullName evidence="16">Hemicentin-1</fullName>
    </submittedName>
</protein>
<dbReference type="InterPro" id="IPR018097">
    <property type="entry name" value="EGF_Ca-bd_CS"/>
</dbReference>
<keyword evidence="5 12" id="KW-0245">EGF-like domain</keyword>
<dbReference type="PANTHER" id="PTHR10075">
    <property type="entry name" value="BASIGIN RELATED"/>
    <property type="match status" value="1"/>
</dbReference>
<evidence type="ECO:0000256" key="11">
    <source>
        <dbReference type="ARBA" id="ARBA00023319"/>
    </source>
</evidence>
<evidence type="ECO:0000256" key="6">
    <source>
        <dbReference type="ARBA" id="ARBA00022729"/>
    </source>
</evidence>
<dbReference type="FunFam" id="2.10.25.10:FF:000014">
    <property type="entry name" value="Latent-transforming growth factor beta-binding protein 3"/>
    <property type="match status" value="1"/>
</dbReference>
<keyword evidence="10" id="KW-0325">Glycoprotein</keyword>
<dbReference type="InterPro" id="IPR003599">
    <property type="entry name" value="Ig_sub"/>
</dbReference>
<dbReference type="InterPro" id="IPR009017">
    <property type="entry name" value="GFP"/>
</dbReference>
<dbReference type="InterPro" id="IPR049883">
    <property type="entry name" value="NOTCH1_EGF-like"/>
</dbReference>
<keyword evidence="3" id="KW-1003">Cell membrane</keyword>
<dbReference type="GO" id="GO:0005576">
    <property type="term" value="C:extracellular region"/>
    <property type="evidence" value="ECO:0007669"/>
    <property type="project" value="UniProtKB-SubCell"/>
</dbReference>
<feature type="domain" description="Ig-like" evidence="15">
    <location>
        <begin position="1860"/>
        <end position="1947"/>
    </location>
</feature>
<dbReference type="Proteomes" id="UP000242188">
    <property type="component" value="Unassembled WGS sequence"/>
</dbReference>
<comment type="caution">
    <text evidence="12">Lacks conserved residue(s) required for the propagation of feature annotation.</text>
</comment>
<evidence type="ECO:0000313" key="17">
    <source>
        <dbReference type="Proteomes" id="UP000242188"/>
    </source>
</evidence>
<feature type="domain" description="Ig-like" evidence="15">
    <location>
        <begin position="1285"/>
        <end position="1380"/>
    </location>
</feature>
<dbReference type="PROSITE" id="PS50835">
    <property type="entry name" value="IG_LIKE"/>
    <property type="match status" value="28"/>
</dbReference>
<evidence type="ECO:0000313" key="16">
    <source>
        <dbReference type="EMBL" id="OWF52578.1"/>
    </source>
</evidence>
<feature type="domain" description="EGF-like" evidence="14">
    <location>
        <begin position="3731"/>
        <end position="3767"/>
    </location>
</feature>
<dbReference type="PANTHER" id="PTHR10075:SF14">
    <property type="entry name" value="CELL ADHESION MOLECULE DSCAM2-RELATED"/>
    <property type="match status" value="1"/>
</dbReference>
<dbReference type="SMART" id="SM00406">
    <property type="entry name" value="IGv"/>
    <property type="match status" value="10"/>
</dbReference>
<feature type="domain" description="Ig-like" evidence="15">
    <location>
        <begin position="1008"/>
        <end position="1093"/>
    </location>
</feature>
<dbReference type="GO" id="GO:0005509">
    <property type="term" value="F:calcium ion binding"/>
    <property type="evidence" value="ECO:0007669"/>
    <property type="project" value="InterPro"/>
</dbReference>
<feature type="domain" description="Ig-like" evidence="15">
    <location>
        <begin position="2664"/>
        <end position="2702"/>
    </location>
</feature>
<dbReference type="PROSITE" id="PS50092">
    <property type="entry name" value="TSP1"/>
    <property type="match status" value="6"/>
</dbReference>
<dbReference type="Gene3D" id="2.20.100.10">
    <property type="entry name" value="Thrombospondin type-1 (TSP1) repeat"/>
    <property type="match status" value="6"/>
</dbReference>
<feature type="domain" description="Ig-like" evidence="15">
    <location>
        <begin position="1481"/>
        <end position="1570"/>
    </location>
</feature>
<dbReference type="SUPFAM" id="SSF57196">
    <property type="entry name" value="EGF/Laminin"/>
    <property type="match status" value="3"/>
</dbReference>
<feature type="domain" description="Ig-like" evidence="15">
    <location>
        <begin position="1669"/>
        <end position="1762"/>
    </location>
</feature>
<dbReference type="Pfam" id="PF07679">
    <property type="entry name" value="I-set"/>
    <property type="match status" value="21"/>
</dbReference>
<dbReference type="FunFam" id="2.10.25.10:FF:000003">
    <property type="entry name" value="fibrillin-1 isoform X1"/>
    <property type="match status" value="1"/>
</dbReference>
<dbReference type="GO" id="GO:0005886">
    <property type="term" value="C:plasma membrane"/>
    <property type="evidence" value="ECO:0007669"/>
    <property type="project" value="UniProtKB-SubCell"/>
</dbReference>
<dbReference type="Gene3D" id="2.60.40.10">
    <property type="entry name" value="Immunoglobulins"/>
    <property type="match status" value="28"/>
</dbReference>
<feature type="domain" description="Ig-like" evidence="15">
    <location>
        <begin position="1385"/>
        <end position="1478"/>
    </location>
</feature>
<dbReference type="Pfam" id="PF00090">
    <property type="entry name" value="TSP_1"/>
    <property type="match status" value="6"/>
</dbReference>
<dbReference type="SMART" id="SM00179">
    <property type="entry name" value="EGF_CA"/>
    <property type="match status" value="9"/>
</dbReference>
<keyword evidence="6" id="KW-0732">Signal</keyword>
<dbReference type="PROSITE" id="PS01186">
    <property type="entry name" value="EGF_2"/>
    <property type="match status" value="2"/>
</dbReference>
<dbReference type="Pfam" id="PF12662">
    <property type="entry name" value="cEGF"/>
    <property type="match status" value="1"/>
</dbReference>
<dbReference type="InterPro" id="IPR003598">
    <property type="entry name" value="Ig_sub2"/>
</dbReference>
<feature type="domain" description="Ig-like" evidence="15">
    <location>
        <begin position="639"/>
        <end position="722"/>
    </location>
</feature>
<feature type="domain" description="Ig-like" evidence="15">
    <location>
        <begin position="2598"/>
        <end position="2662"/>
    </location>
</feature>
<dbReference type="GO" id="GO:0007399">
    <property type="term" value="P:nervous system development"/>
    <property type="evidence" value="ECO:0007669"/>
    <property type="project" value="UniProtKB-ARBA"/>
</dbReference>
<dbReference type="SMART" id="SM00181">
    <property type="entry name" value="EGF"/>
    <property type="match status" value="9"/>
</dbReference>
<dbReference type="CDD" id="cd00054">
    <property type="entry name" value="EGF_CA"/>
    <property type="match status" value="8"/>
</dbReference>
<dbReference type="FunFam" id="2.60.40.10:FF:000032">
    <property type="entry name" value="palladin isoform X1"/>
    <property type="match status" value="5"/>
</dbReference>
<keyword evidence="9 12" id="KW-1015">Disulfide bond</keyword>
<feature type="domain" description="Ig-like" evidence="15">
    <location>
        <begin position="2708"/>
        <end position="2793"/>
    </location>
</feature>
<dbReference type="FunFam" id="2.60.40.10:FF:000130">
    <property type="entry name" value="Hemicentin 1"/>
    <property type="match status" value="9"/>
</dbReference>
<dbReference type="SUPFAM" id="SSF48726">
    <property type="entry name" value="Immunoglobulin"/>
    <property type="match status" value="28"/>
</dbReference>
<dbReference type="FunFam" id="2.20.100.10:FF:000001">
    <property type="entry name" value="semaphorin-5A isoform X1"/>
    <property type="match status" value="6"/>
</dbReference>
<keyword evidence="17" id="KW-1185">Reference proteome</keyword>
<dbReference type="InterPro" id="IPR001881">
    <property type="entry name" value="EGF-like_Ca-bd_dom"/>
</dbReference>
<feature type="domain" description="Ig-like" evidence="15">
    <location>
        <begin position="550"/>
        <end position="630"/>
    </location>
</feature>
<feature type="domain" description="Ig-like" evidence="15">
    <location>
        <begin position="2509"/>
        <end position="2594"/>
    </location>
</feature>
<feature type="domain" description="Ig-like" evidence="15">
    <location>
        <begin position="2798"/>
        <end position="2883"/>
    </location>
</feature>
<dbReference type="PROSITE" id="PS01187">
    <property type="entry name" value="EGF_CA"/>
    <property type="match status" value="4"/>
</dbReference>
<dbReference type="SMART" id="SM00408">
    <property type="entry name" value="IGc2"/>
    <property type="match status" value="27"/>
</dbReference>
<feature type="domain" description="Ig-like" evidence="15">
    <location>
        <begin position="1952"/>
        <end position="2040"/>
    </location>
</feature>
<feature type="domain" description="EGF-like" evidence="14">
    <location>
        <begin position="3572"/>
        <end position="3610"/>
    </location>
</feature>
<dbReference type="FunFam" id="2.10.25.10:FF:000005">
    <property type="entry name" value="Fibrillin 2"/>
    <property type="match status" value="1"/>
</dbReference>
<feature type="domain" description="Ig-like" evidence="15">
    <location>
        <begin position="459"/>
        <end position="543"/>
    </location>
</feature>
<evidence type="ECO:0000256" key="2">
    <source>
        <dbReference type="ARBA" id="ARBA00004613"/>
    </source>
</evidence>
<dbReference type="FunFam" id="2.60.40.10:FF:000005">
    <property type="entry name" value="Neuronal cell adhesion molecule"/>
    <property type="match status" value="1"/>
</dbReference>
<evidence type="ECO:0000256" key="1">
    <source>
        <dbReference type="ARBA" id="ARBA00004236"/>
    </source>
</evidence>
<gene>
    <name evidence="16" type="ORF">KP79_PYT04043</name>
</gene>
<dbReference type="PROSITE" id="PS50026">
    <property type="entry name" value="EGF_3"/>
    <property type="match status" value="4"/>
</dbReference>
<dbReference type="InterPro" id="IPR013783">
    <property type="entry name" value="Ig-like_fold"/>
</dbReference>
<dbReference type="CDD" id="cd00096">
    <property type="entry name" value="Ig"/>
    <property type="match status" value="6"/>
</dbReference>
<name>A0A210QUZ9_MIZYE</name>
<evidence type="ECO:0000256" key="9">
    <source>
        <dbReference type="ARBA" id="ARBA00023157"/>
    </source>
</evidence>
<feature type="domain" description="Ig-like" evidence="15">
    <location>
        <begin position="1765"/>
        <end position="1855"/>
    </location>
</feature>
<dbReference type="FunFam" id="2.10.25.10:FF:000352">
    <property type="entry name" value="Hemicentin 1"/>
    <property type="match status" value="1"/>
</dbReference>
<keyword evidence="4" id="KW-0964">Secreted</keyword>
<keyword evidence="11" id="KW-0393">Immunoglobulin domain</keyword>
<comment type="caution">
    <text evidence="16">The sequence shown here is derived from an EMBL/GenBank/DDBJ whole genome shotgun (WGS) entry which is preliminary data.</text>
</comment>
<sequence>MLSMETDDCNWITSPSITPDVSFPAGFLIGDASFSILICSGTFDADTLKGLYVQGGGDCPEMSITAISEALDVSLPNSFIYVFTDARARDFNLTDIVLGQIQEKQSQVVFVLTGDCGDPTHEGYKAYEKIASTSSGQVFLLRKNQVNQVLNFVKVAVQARKVNLMSIDVPEATAQMYELPIDSKLQEITVSVSGETPDIEVFGPDGRKMTVFSGLNELLDLRNAKVVNVRMPSAGPWKLFIGSNSAHTIRVTGLSTTDFVSGFSRFPTRDLADTDLRPLGGVPTYMVINASNLVAPGRFNTLELIDLQGNVLELQELEQDEEYSHLYYLTDSFIPPKQFFYVRVSGIDDKRNPIQRLTPTAISPVPPPRPNVYMPQITRGFYDTTAYITCSVQSPIKYNVQWSRGNDLIGNPLFYRESSNVVLEIPFVDGSSEGRYTCNATSLAGWNASTTMLDVSEPPPVIEPMRNISVLPGRDAVLHCVVQRTVEFNISWYQPNSDFLLNSNKYQIFSNGSLLIRNIGLEDEGRYLCLAGNEGGFTEALVHVRVQVPPKTVVTPSVKTFKTGQTVNLTCTAEGFPVPSFYWLRDNKLMIPNERIQINGPHISFANMFLGDQGQYQCLAENLAGEDNVTAILTYIEAPQIYRSDELVLVASGDNAVLVCAANGIPSPTITWFRGDVQLRQLSYVNITTDGVLMILGTQEQDGGDYRCVATNEAGTDSADVTLEVGSEPRITTQPSNLGADIGTNVTISCEATGNPPPKIYWRNEDGTIIAYGGRFIQLPEGSLFVRNLKIGDEGRYTCVVQNQFGMRDMSAYLSVTGIVRPVIAFTNPFIEVIKGNDVELNCVLLRGNPKPVLNWIKDGMVVQPSARVTRPFNNSVLIGDIQQDMEGDYQCVASNVAGNSTYTVTVDVLVPPELLLDEETDTQDRFRVTEGDSIILPCRVDGDPPPTVTWLRDGNEILLTDPSYYITEDGSLEIFGAESTNTGTYMCTASNVAGKVEKTVTLFVEVPASIAGKLNEKYVVESGQTILLPCVVSGVPEPEVNWRRNFIPFYADTERFLISDQGLTISPALIVDKAIYECVGSNDAGSASKVITLIVQIPPQISQDGDDDITVLNNEGVTLNCEATGNPMPDIRWTKDGVTLDTSEGSYYRMIGNGSLHITSSGPADSGTYVCVVTNTAGTQTREFSITVNALPTLPGNLLTNTSEIENSDVILECPATGTPPPDITWYKDDVALSSDDFGVSILPDGSLELESISAEDSGEYRCLATNIAGEVDHTTRLKVLVAPKVIGGDRGDIPIPESHTVRANETLTMVCTVEADPPPTINWLKNDEPFTEEELSHVRISANGKELVIPRAAVEDTAHYSCVATNIAGSSKKEFDVDVHVPPRIDPGTVSNGTLSVKVKQTLTINCPVNGIPLPQISWFKNGEYISPLLDPNIKLYAGGRRLEVVDARITDAGLYRCVGENIAGNTQHEFNVKINVPPQIEDSDTVHIPEVVEDGDLLLNCPASGKPLPKITWFKGNQPIKFNSSSYLILNEGFTLQIQNAQQDDATRFICRAENVAGANEKAFDVNVLVPARISEEGLDSTPDVVLNRTLVLNCHAEGNPTPEITWYKDGFLLDPTLNPRYDILSRGRQLRIQAVRLSDTAIYRCEALNKAGKSTFDFNTDIFVPSKIPIININISPKAVVNSSLTLDCPATGTPTPEITWFKDGRKVTPELNPNIRIRNNGRQLEIVRSQVFNTGTYTCRAVNPAGQSELVLNVNIQVPPKIGADVDKNPRVVIGEPFTIYCPASGTPPPNIRWFKNGSPILLSEDRQDIRVTAGGRELYILAAEVDDAGAYMCVATNEAGESEQTFDLEVYVPPSIDDTYDEITKVIRGRTTVLNCPANGIPQPNIEWQKNGHVMIFTERVVLLDGGRQLRIINATNNDRGMYRCVATNRAGRDMADMELVVLVPPDIDESNTVYTPRVVVNRTVLLECDVSGVPTPTVKWFLNDQPVQQTERISLLSNNKQLQIERAQTGDSATYTCQATNEAGQLRKNFQLMILVPPQLDKSVKTNFTVKENGNAVMECPVTGGIPTPSVFWLKDRVPLNNFPYQNLNVTNRNRRLEIRNAKVVDAVQYTCTALNSAGEDSMNFYLRVFVRPSITNASEKPVITVLEGEQVTLECPVTGIPDPGIQWQKDGRVIELAQNSHISIIAGGQVLRIHTARIGDTAQYMCHAENGAGFAEKFFQVNINVRPRINGSQALQEKSVVLGNNLALRCPTLGIPPPDITWYWQGGLVARDSRFFQILDRGETLLLNDADRPQEGFYTCVVTNSAGSTSLNFTVTVMVPPRITDLVNEVTGVVDTSVVLPCEYGGYPDPIVTWKKDGYPFPLSSLRHQVSFGAIQFSRVRLEDQGMYECVVTNLVGNDTKRINLSLQVPPGIVGPRDLRMEVLVGNDAYLPCDAVGQPKPTISWSKGFFTQLQPHQVVLENGTLHLRRVTRKDSGVYRCIAANPVDLAYRIVRLRTLIKPSIISGRRDYTAQIGEKVVFPCRVTASPRAKTTWRKDGQLIDTSRSRYVKYSHKLVIASSRSTDAGNYTCTAVNQAGIDVVYRTLRVFVPPFIQESSRLITAFLGNVSVTLPCEVTGDPTPVITWYKDGQRLRDDRSKIIYEPSGSPLMIRGIQAPIIDLLPQSQEVVVDGIIQLLCGASGVPSPIIRWEKNGQPVAVPPRVTVPDGNAVVSIAEKVMLTCSVGGDPQPDIYWTKNGRPVLYNDRIMVLHNGSLVIYDATSSDAGEYNCVATNDAGTSTGVAMLTVNEPPQFKIEPKNTTVSMGDTIMMNCVAEGEPEPNIVWQRSWQDIEPEERLTILPNNSLRIIAAQVSDSGKVQCKASNREGITVVEAYITVVVHGRYSEWSEWGMCSSTCGIGIQFRARTCTDPEPVNGGRKCIGSSLDSRTCIMASCPVNGEWGNWQGWTECSATCGEGERFRTRFCDNPSPRDGGLTCQGDDIHYDVCGSRPCPLDGQWGEWSGWRPCSVTCGVGSQERTRRCDSPAPAYRGQSCSGEALDRQPCTARTCEVDGSWGLWASWSGCSQSCGGGTRTRQRVCDSPAPQYGGMHCWGRDRQVDYCNPEKCPRHGNWELWESWGACSASCGTGMRKRFRTCTNPPPSRNGRPCLGSGEITKTCNTISCPVNGEWRDWSYWSPCSVTCGEGYRERQRQCSNPRHGGSSCQGNTIQRDDCVLPACSNFPRRAEGNLVGYINSIDLPDATLSATITPTDSGTTLVEATLHNVPQSIDSMYAHSTRVFRVNGLTLPYAWNHTITYNEDLGTMPYLVQDMYVRDISTFSPTPTEVEFRIATSISPGTPSNQCPDGFYLDTEGQFCRDVDECTTTRPCSSYCHNSPGTYACSCPFGYVLDRDGSNCQDINECANNDGGCSVEQECINTLGSFHCAVYCKNGFRRSLNDQSCDDIDECHETPEVCGQICNNIPGDYQCSCSRGFMLVENGRCTDVNECVRGTSACSHTCKNSIGSYKCACPPGLRLHDQHTCTDIDECSEGTSRCRTGEKCVNSEGSYNCVQLCADGYEPFAPGQCRDIDECRTNVHQCYANQRCVNTEGSYQCNCDPGFISRGQGHPCIDVNECTEQSGVCSFRCHNTFGGFECICPPGQIRLADRKSCAGLEFIEPSQVLSVNSPTSQRWQPQSDGGSPRTGVPRTCRFGYRCSSLYRHALRRRHKRGACSFGMRYVPSQHTCLDIDECTEDPGICQHKCTNTEGSFKCTCPKGYKVSRNGRKCIDVNECSELSIDCGPDQMCFNTRGNYHCIATPCPPNYKRNSRSGYCVLECSLSDIPCPSGARYADVIEFRTVALPSGILAYQDLIRLIAFDQNDVKLPKTDFTILRNDVNVNFEIRLEDGTGIVYPLSRLEETELYRITVRAKSYDNERENIQYQTTFIIHISVSAFPY</sequence>
<dbReference type="SUPFAM" id="SSF53300">
    <property type="entry name" value="vWA-like"/>
    <property type="match status" value="1"/>
</dbReference>
<dbReference type="SUPFAM" id="SSF57184">
    <property type="entry name" value="Growth factor receptor domain"/>
    <property type="match status" value="2"/>
</dbReference>
<dbReference type="EMBL" id="NEDP02001728">
    <property type="protein sequence ID" value="OWF52578.1"/>
    <property type="molecule type" value="Genomic_DNA"/>
</dbReference>
<comment type="subcellular location">
    <subcellularLocation>
        <location evidence="1">Cell membrane</location>
    </subcellularLocation>
    <subcellularLocation>
        <location evidence="2">Secreted</location>
    </subcellularLocation>
</comment>
<dbReference type="InterPro" id="IPR000152">
    <property type="entry name" value="EGF-type_Asp/Asn_hydroxyl_site"/>
</dbReference>
<dbReference type="InterPro" id="IPR013098">
    <property type="entry name" value="Ig_I-set"/>
</dbReference>
<dbReference type="InterPro" id="IPR000742">
    <property type="entry name" value="EGF"/>
</dbReference>
<dbReference type="FunFam" id="2.60.40.10:FF:000503">
    <property type="entry name" value="Hemicentin 1"/>
    <property type="match status" value="1"/>
</dbReference>
<dbReference type="Pfam" id="PF23560">
    <property type="entry name" value="GBD_Hemicentin"/>
    <property type="match status" value="1"/>
</dbReference>
<dbReference type="InterPro" id="IPR036179">
    <property type="entry name" value="Ig-like_dom_sf"/>
</dbReference>
<feature type="disulfide bond" evidence="12">
    <location>
        <begin position="3367"/>
        <end position="3377"/>
    </location>
</feature>
<evidence type="ECO:0000256" key="8">
    <source>
        <dbReference type="ARBA" id="ARBA00023136"/>
    </source>
</evidence>
<feature type="region of interest" description="Disordered" evidence="13">
    <location>
        <begin position="3669"/>
        <end position="3688"/>
    </location>
</feature>
<feature type="domain" description="Ig-like" evidence="15">
    <location>
        <begin position="729"/>
        <end position="817"/>
    </location>
</feature>
<dbReference type="PROSITE" id="PS00010">
    <property type="entry name" value="ASX_HYDROXYL"/>
    <property type="match status" value="4"/>
</dbReference>
<feature type="compositionally biased region" description="Polar residues" evidence="13">
    <location>
        <begin position="3669"/>
        <end position="3682"/>
    </location>
</feature>
<keyword evidence="8" id="KW-0472">Membrane</keyword>
<dbReference type="InterPro" id="IPR056861">
    <property type="entry name" value="HMCN1-like_VWA"/>
</dbReference>
<dbReference type="InterPro" id="IPR056475">
    <property type="entry name" value="GBD_Hemicentin/VWA7"/>
</dbReference>
<dbReference type="InterPro" id="IPR007110">
    <property type="entry name" value="Ig-like_dom"/>
</dbReference>
<organism evidence="16 17">
    <name type="scientific">Mizuhopecten yessoensis</name>
    <name type="common">Japanese scallop</name>
    <name type="synonym">Patinopecten yessoensis</name>
    <dbReference type="NCBI Taxonomy" id="6573"/>
    <lineage>
        <taxon>Eukaryota</taxon>
        <taxon>Metazoa</taxon>
        <taxon>Spiralia</taxon>
        <taxon>Lophotrochozoa</taxon>
        <taxon>Mollusca</taxon>
        <taxon>Bivalvia</taxon>
        <taxon>Autobranchia</taxon>
        <taxon>Pteriomorphia</taxon>
        <taxon>Pectinida</taxon>
        <taxon>Pectinoidea</taxon>
        <taxon>Pectinidae</taxon>
        <taxon>Mizuhopecten</taxon>
    </lineage>
</organism>
<dbReference type="SUPFAM" id="SSF54511">
    <property type="entry name" value="GFP-like"/>
    <property type="match status" value="1"/>
</dbReference>
<accession>A0A210QUZ9</accession>
<reference evidence="16 17" key="1">
    <citation type="journal article" date="2017" name="Nat. Ecol. Evol.">
        <title>Scallop genome provides insights into evolution of bilaterian karyotype and development.</title>
        <authorList>
            <person name="Wang S."/>
            <person name="Zhang J."/>
            <person name="Jiao W."/>
            <person name="Li J."/>
            <person name="Xun X."/>
            <person name="Sun Y."/>
            <person name="Guo X."/>
            <person name="Huan P."/>
            <person name="Dong B."/>
            <person name="Zhang L."/>
            <person name="Hu X."/>
            <person name="Sun X."/>
            <person name="Wang J."/>
            <person name="Zhao C."/>
            <person name="Wang Y."/>
            <person name="Wang D."/>
            <person name="Huang X."/>
            <person name="Wang R."/>
            <person name="Lv J."/>
            <person name="Li Y."/>
            <person name="Zhang Z."/>
            <person name="Liu B."/>
            <person name="Lu W."/>
            <person name="Hui Y."/>
            <person name="Liang J."/>
            <person name="Zhou Z."/>
            <person name="Hou R."/>
            <person name="Li X."/>
            <person name="Liu Y."/>
            <person name="Li H."/>
            <person name="Ning X."/>
            <person name="Lin Y."/>
            <person name="Zhao L."/>
            <person name="Xing Q."/>
            <person name="Dou J."/>
            <person name="Li Y."/>
            <person name="Mao J."/>
            <person name="Guo H."/>
            <person name="Dou H."/>
            <person name="Li T."/>
            <person name="Mu C."/>
            <person name="Jiang W."/>
            <person name="Fu Q."/>
            <person name="Fu X."/>
            <person name="Miao Y."/>
            <person name="Liu J."/>
            <person name="Yu Q."/>
            <person name="Li R."/>
            <person name="Liao H."/>
            <person name="Li X."/>
            <person name="Kong Y."/>
            <person name="Jiang Z."/>
            <person name="Chourrout D."/>
            <person name="Li R."/>
            <person name="Bao Z."/>
        </authorList>
    </citation>
    <scope>NUCLEOTIDE SEQUENCE [LARGE SCALE GENOMIC DNA]</scope>
    <source>
        <strain evidence="16 17">PY_sf001</strain>
    </source>
</reference>
<dbReference type="InterPro" id="IPR026823">
    <property type="entry name" value="cEGF"/>
</dbReference>
<dbReference type="InterPro" id="IPR036383">
    <property type="entry name" value="TSP1_rpt_sf"/>
</dbReference>
<keyword evidence="7" id="KW-0677">Repeat</keyword>
<dbReference type="InterPro" id="IPR036465">
    <property type="entry name" value="vWFA_dom_sf"/>
</dbReference>
<feature type="domain" description="Ig-like" evidence="15">
    <location>
        <begin position="2140"/>
        <end position="2230"/>
    </location>
</feature>
<dbReference type="Pfam" id="PF13927">
    <property type="entry name" value="Ig_3"/>
    <property type="match status" value="5"/>
</dbReference>
<evidence type="ECO:0000256" key="13">
    <source>
        <dbReference type="SAM" id="MobiDB-lite"/>
    </source>
</evidence>
<dbReference type="OrthoDB" id="5985519at2759"/>
<feature type="domain" description="Ig-like" evidence="15">
    <location>
        <begin position="1574"/>
        <end position="1661"/>
    </location>
</feature>
<feature type="domain" description="Ig-like" evidence="15">
    <location>
        <begin position="370"/>
        <end position="456"/>
    </location>
</feature>
<dbReference type="Pfam" id="PF25106">
    <property type="entry name" value="VWA_4"/>
    <property type="match status" value="1"/>
</dbReference>
<dbReference type="FunFam" id="2.60.40.10:FF:000186">
    <property type="entry name" value="Hemicentin 1"/>
    <property type="match status" value="1"/>
</dbReference>
<evidence type="ECO:0000259" key="15">
    <source>
        <dbReference type="PROSITE" id="PS50835"/>
    </source>
</evidence>
<dbReference type="FunFam" id="2.60.40.10:FF:000004">
    <property type="entry name" value="DCC isoform 1"/>
    <property type="match status" value="1"/>
</dbReference>
<dbReference type="Gene3D" id="2.10.25.10">
    <property type="entry name" value="Laminin"/>
    <property type="match status" value="9"/>
</dbReference>
<dbReference type="SMART" id="SM00209">
    <property type="entry name" value="TSP1"/>
    <property type="match status" value="6"/>
</dbReference>
<feature type="domain" description="Ig-like" evidence="15">
    <location>
        <begin position="822"/>
        <end position="908"/>
    </location>
</feature>
<evidence type="ECO:0000256" key="7">
    <source>
        <dbReference type="ARBA" id="ARBA00022737"/>
    </source>
</evidence>
<evidence type="ECO:0000256" key="12">
    <source>
        <dbReference type="PROSITE-ProRule" id="PRU00076"/>
    </source>
</evidence>
<dbReference type="InterPro" id="IPR013106">
    <property type="entry name" value="Ig_V-set"/>
</dbReference>
<evidence type="ECO:0000256" key="3">
    <source>
        <dbReference type="ARBA" id="ARBA00022475"/>
    </source>
</evidence>
<dbReference type="SUPFAM" id="SSF82895">
    <property type="entry name" value="TSP-1 type 1 repeat"/>
    <property type="match status" value="6"/>
</dbReference>
<proteinExistence type="predicted"/>
<feature type="domain" description="Ig-like" evidence="15">
    <location>
        <begin position="2329"/>
        <end position="2414"/>
    </location>
</feature>
<feature type="domain" description="Ig-like" evidence="15">
    <location>
        <begin position="1100"/>
        <end position="1188"/>
    </location>
</feature>